<evidence type="ECO:0000256" key="11">
    <source>
        <dbReference type="RuleBase" id="RU003781"/>
    </source>
</evidence>
<dbReference type="GO" id="GO:0009117">
    <property type="term" value="P:nucleotide metabolic process"/>
    <property type="evidence" value="ECO:0007669"/>
    <property type="project" value="UniProtKB-KW"/>
</dbReference>
<keyword evidence="13" id="KW-1185">Reference proteome</keyword>
<feature type="binding site" evidence="10">
    <location>
        <position position="75"/>
    </location>
    <ligand>
        <name>substrate</name>
    </ligand>
</feature>
<comment type="similarity">
    <text evidence="1 10 11">Belongs to the HAM1 NTPase family.</text>
</comment>
<dbReference type="GO" id="GO:0036220">
    <property type="term" value="F:ITP diphosphatase activity"/>
    <property type="evidence" value="ECO:0007669"/>
    <property type="project" value="UniProtKB-UniRule"/>
</dbReference>
<dbReference type="InterPro" id="IPR029001">
    <property type="entry name" value="ITPase-like_fam"/>
</dbReference>
<evidence type="ECO:0000313" key="13">
    <source>
        <dbReference type="Proteomes" id="UP000477782"/>
    </source>
</evidence>
<dbReference type="RefSeq" id="WP_164624587.1">
    <property type="nucleotide sequence ID" value="NZ_JAAIVJ010000003.1"/>
</dbReference>
<evidence type="ECO:0000256" key="4">
    <source>
        <dbReference type="ARBA" id="ARBA00022741"/>
    </source>
</evidence>
<comment type="catalytic activity">
    <reaction evidence="9 10">
        <text>XTP + H2O = XMP + diphosphate + H(+)</text>
        <dbReference type="Rhea" id="RHEA:28610"/>
        <dbReference type="ChEBI" id="CHEBI:15377"/>
        <dbReference type="ChEBI" id="CHEBI:15378"/>
        <dbReference type="ChEBI" id="CHEBI:33019"/>
        <dbReference type="ChEBI" id="CHEBI:57464"/>
        <dbReference type="ChEBI" id="CHEBI:61314"/>
        <dbReference type="EC" id="3.6.1.66"/>
    </reaction>
</comment>
<organism evidence="12 13">
    <name type="scientific">Tabrizicola oligotrophica</name>
    <dbReference type="NCBI Taxonomy" id="2710650"/>
    <lineage>
        <taxon>Bacteria</taxon>
        <taxon>Pseudomonadati</taxon>
        <taxon>Pseudomonadota</taxon>
        <taxon>Alphaproteobacteria</taxon>
        <taxon>Rhodobacterales</taxon>
        <taxon>Paracoccaceae</taxon>
        <taxon>Tabrizicola</taxon>
    </lineage>
</organism>
<dbReference type="Pfam" id="PF01725">
    <property type="entry name" value="Ham1p_like"/>
    <property type="match status" value="1"/>
</dbReference>
<dbReference type="EC" id="3.6.1.66" evidence="10"/>
<evidence type="ECO:0000256" key="5">
    <source>
        <dbReference type="ARBA" id="ARBA00022801"/>
    </source>
</evidence>
<evidence type="ECO:0000256" key="1">
    <source>
        <dbReference type="ARBA" id="ARBA00008023"/>
    </source>
</evidence>
<feature type="active site" description="Proton acceptor" evidence="10">
    <location>
        <position position="74"/>
    </location>
</feature>
<feature type="binding site" evidence="10">
    <location>
        <position position="74"/>
    </location>
    <ligand>
        <name>Mg(2+)</name>
        <dbReference type="ChEBI" id="CHEBI:18420"/>
    </ligand>
</feature>
<evidence type="ECO:0000256" key="6">
    <source>
        <dbReference type="ARBA" id="ARBA00022842"/>
    </source>
</evidence>
<accession>A0A6M0QS28</accession>
<dbReference type="GO" id="GO:0035870">
    <property type="term" value="F:dITP diphosphatase activity"/>
    <property type="evidence" value="ECO:0007669"/>
    <property type="project" value="UniProtKB-UniRule"/>
</dbReference>
<comment type="subunit">
    <text evidence="2 10">Homodimer.</text>
</comment>
<name>A0A6M0QS28_9RHOB</name>
<keyword evidence="4 10" id="KW-0547">Nucleotide-binding</keyword>
<feature type="binding site" evidence="10">
    <location>
        <begin position="160"/>
        <end position="163"/>
    </location>
    <ligand>
        <name>substrate</name>
    </ligand>
</feature>
<evidence type="ECO:0000256" key="10">
    <source>
        <dbReference type="HAMAP-Rule" id="MF_01405"/>
    </source>
</evidence>
<dbReference type="Gene3D" id="3.90.950.10">
    <property type="match status" value="1"/>
</dbReference>
<dbReference type="AlphaFoldDB" id="A0A6M0QS28"/>
<evidence type="ECO:0000256" key="8">
    <source>
        <dbReference type="ARBA" id="ARBA00051875"/>
    </source>
</evidence>
<keyword evidence="5 10" id="KW-0378">Hydrolase</keyword>
<comment type="caution">
    <text evidence="12">The sequence shown here is derived from an EMBL/GenBank/DDBJ whole genome shotgun (WGS) entry which is preliminary data.</text>
</comment>
<dbReference type="Proteomes" id="UP000477782">
    <property type="component" value="Unassembled WGS sequence"/>
</dbReference>
<sequence>MTCCFGDTLILATHNEGKVEEMRALLASRGIAVKSAADFGVEAPEETETTFVGNARLKAHHVASQTGLPALADDSGMEVEALGGAPGVFTADWAETSAGRDFLHAMTKTWDLLKATAGGPPYRARFCCTLVLAFPDGRDEVFEAHVDGDLVWPLRGELGHGYDPMFVPEGQSRTFAEMSAAEKNAISHRARAFEQFAAKCFT</sequence>
<reference evidence="12 13" key="1">
    <citation type="submission" date="2020-02" db="EMBL/GenBank/DDBJ databases">
        <authorList>
            <person name="Chen W.-M."/>
        </authorList>
    </citation>
    <scope>NUCLEOTIDE SEQUENCE [LARGE SCALE GENOMIC DNA]</scope>
    <source>
        <strain evidence="12 13">KMS-5</strain>
    </source>
</reference>
<dbReference type="GO" id="GO:0017111">
    <property type="term" value="F:ribonucleoside triphosphate phosphatase activity"/>
    <property type="evidence" value="ECO:0007669"/>
    <property type="project" value="InterPro"/>
</dbReference>
<keyword evidence="6 10" id="KW-0460">Magnesium</keyword>
<keyword evidence="7 10" id="KW-0546">Nucleotide metabolism</keyword>
<feature type="binding site" evidence="10">
    <location>
        <begin position="13"/>
        <end position="18"/>
    </location>
    <ligand>
        <name>substrate</name>
    </ligand>
</feature>
<dbReference type="InterPro" id="IPR002637">
    <property type="entry name" value="RdgB/HAM1"/>
</dbReference>
<comment type="cofactor">
    <cofactor evidence="10">
        <name>Mg(2+)</name>
        <dbReference type="ChEBI" id="CHEBI:18420"/>
    </cofactor>
    <text evidence="10">Binds 1 Mg(2+) ion per subunit.</text>
</comment>
<dbReference type="SUPFAM" id="SSF52972">
    <property type="entry name" value="ITPase-like"/>
    <property type="match status" value="1"/>
</dbReference>
<dbReference type="GO" id="GO:0000166">
    <property type="term" value="F:nucleotide binding"/>
    <property type="evidence" value="ECO:0007669"/>
    <property type="project" value="UniProtKB-KW"/>
</dbReference>
<dbReference type="GO" id="GO:0005829">
    <property type="term" value="C:cytosol"/>
    <property type="evidence" value="ECO:0007669"/>
    <property type="project" value="TreeGrafter"/>
</dbReference>
<dbReference type="GO" id="GO:0009146">
    <property type="term" value="P:purine nucleoside triphosphate catabolic process"/>
    <property type="evidence" value="ECO:0007669"/>
    <property type="project" value="UniProtKB-UniRule"/>
</dbReference>
<dbReference type="NCBIfam" id="TIGR00042">
    <property type="entry name" value="RdgB/HAM1 family non-canonical purine NTP pyrophosphatase"/>
    <property type="match status" value="1"/>
</dbReference>
<feature type="binding site" evidence="10">
    <location>
        <begin position="188"/>
        <end position="189"/>
    </location>
    <ligand>
        <name>substrate</name>
    </ligand>
</feature>
<evidence type="ECO:0000256" key="3">
    <source>
        <dbReference type="ARBA" id="ARBA00022723"/>
    </source>
</evidence>
<evidence type="ECO:0000256" key="2">
    <source>
        <dbReference type="ARBA" id="ARBA00011738"/>
    </source>
</evidence>
<dbReference type="CDD" id="cd00515">
    <property type="entry name" value="HAM1"/>
    <property type="match status" value="1"/>
</dbReference>
<dbReference type="GO" id="GO:0036222">
    <property type="term" value="F:XTP diphosphatase activity"/>
    <property type="evidence" value="ECO:0007669"/>
    <property type="project" value="UniProtKB-UniRule"/>
</dbReference>
<evidence type="ECO:0000313" key="12">
    <source>
        <dbReference type="EMBL" id="NEY90300.1"/>
    </source>
</evidence>
<evidence type="ECO:0000256" key="9">
    <source>
        <dbReference type="ARBA" id="ARBA00052017"/>
    </source>
</evidence>
<feature type="binding site" evidence="10">
    <location>
        <position position="45"/>
    </location>
    <ligand>
        <name>Mg(2+)</name>
        <dbReference type="ChEBI" id="CHEBI:18420"/>
    </ligand>
</feature>
<dbReference type="PANTHER" id="PTHR11067:SF9">
    <property type="entry name" value="INOSINE TRIPHOSPHATE PYROPHOSPHATASE"/>
    <property type="match status" value="1"/>
</dbReference>
<dbReference type="EMBL" id="JAAIVJ010000003">
    <property type="protein sequence ID" value="NEY90300.1"/>
    <property type="molecule type" value="Genomic_DNA"/>
</dbReference>
<protein>
    <recommendedName>
        <fullName evidence="10">dITP/XTP pyrophosphatase</fullName>
        <ecNumber evidence="10">3.6.1.66</ecNumber>
    </recommendedName>
    <alternativeName>
        <fullName evidence="10">Non-canonical purine NTP pyrophosphatase</fullName>
    </alternativeName>
    <alternativeName>
        <fullName evidence="10">Non-standard purine NTP pyrophosphatase</fullName>
    </alternativeName>
    <alternativeName>
        <fullName evidence="10">Nucleoside-triphosphate diphosphatase</fullName>
    </alternativeName>
    <alternativeName>
        <fullName evidence="10">Nucleoside-triphosphate pyrophosphatase</fullName>
        <shortName evidence="10">NTPase</shortName>
    </alternativeName>
</protein>
<dbReference type="FunFam" id="3.90.950.10:FF:000001">
    <property type="entry name" value="dITP/XTP pyrophosphatase"/>
    <property type="match status" value="1"/>
</dbReference>
<comment type="function">
    <text evidence="10">Pyrophosphatase that catalyzes the hydrolysis of nucleoside triphosphates to their monophosphate derivatives, with a high preference for the non-canonical purine nucleotides XTP (xanthosine triphosphate), dITP (deoxyinosine triphosphate) and ITP. Seems to function as a house-cleaning enzyme that removes non-canonical purine nucleotides from the nucleotide pool, thus preventing their incorporation into DNA/RNA and avoiding chromosomal lesions.</text>
</comment>
<keyword evidence="3 10" id="KW-0479">Metal-binding</keyword>
<dbReference type="HAMAP" id="MF_01405">
    <property type="entry name" value="Non_canon_purine_NTPase"/>
    <property type="match status" value="1"/>
</dbReference>
<dbReference type="GO" id="GO:0046872">
    <property type="term" value="F:metal ion binding"/>
    <property type="evidence" value="ECO:0007669"/>
    <property type="project" value="UniProtKB-KW"/>
</dbReference>
<gene>
    <name evidence="12" type="primary">rdgB</name>
    <name evidence="12" type="ORF">G4Z14_08305</name>
</gene>
<comment type="catalytic activity">
    <reaction evidence="10">
        <text>ITP + H2O = IMP + diphosphate + H(+)</text>
        <dbReference type="Rhea" id="RHEA:29399"/>
        <dbReference type="ChEBI" id="CHEBI:15377"/>
        <dbReference type="ChEBI" id="CHEBI:15378"/>
        <dbReference type="ChEBI" id="CHEBI:33019"/>
        <dbReference type="ChEBI" id="CHEBI:58053"/>
        <dbReference type="ChEBI" id="CHEBI:61402"/>
        <dbReference type="EC" id="3.6.1.66"/>
    </reaction>
</comment>
<feature type="binding site" evidence="10">
    <location>
        <position position="183"/>
    </location>
    <ligand>
        <name>substrate</name>
    </ligand>
</feature>
<evidence type="ECO:0000256" key="7">
    <source>
        <dbReference type="ARBA" id="ARBA00023080"/>
    </source>
</evidence>
<proteinExistence type="inferred from homology"/>
<dbReference type="PANTHER" id="PTHR11067">
    <property type="entry name" value="INOSINE TRIPHOSPHATE PYROPHOSPHATASE/HAM1 PROTEIN"/>
    <property type="match status" value="1"/>
</dbReference>
<dbReference type="InterPro" id="IPR020922">
    <property type="entry name" value="dITP/XTP_pyrophosphatase"/>
</dbReference>
<comment type="catalytic activity">
    <reaction evidence="8 10">
        <text>dITP + H2O = dIMP + diphosphate + H(+)</text>
        <dbReference type="Rhea" id="RHEA:28342"/>
        <dbReference type="ChEBI" id="CHEBI:15377"/>
        <dbReference type="ChEBI" id="CHEBI:15378"/>
        <dbReference type="ChEBI" id="CHEBI:33019"/>
        <dbReference type="ChEBI" id="CHEBI:61194"/>
        <dbReference type="ChEBI" id="CHEBI:61382"/>
        <dbReference type="EC" id="3.6.1.66"/>
    </reaction>
</comment>